<dbReference type="RefSeq" id="WP_179518808.1">
    <property type="nucleotide sequence ID" value="NZ_JACCAC010000001.1"/>
</dbReference>
<gene>
    <name evidence="2" type="ORF">BJ989_002884</name>
</gene>
<evidence type="ECO:0000313" key="3">
    <source>
        <dbReference type="Proteomes" id="UP000544110"/>
    </source>
</evidence>
<organism evidence="2 3">
    <name type="scientific">Nocardioides perillae</name>
    <dbReference type="NCBI Taxonomy" id="1119534"/>
    <lineage>
        <taxon>Bacteria</taxon>
        <taxon>Bacillati</taxon>
        <taxon>Actinomycetota</taxon>
        <taxon>Actinomycetes</taxon>
        <taxon>Propionibacteriales</taxon>
        <taxon>Nocardioidaceae</taxon>
        <taxon>Nocardioides</taxon>
    </lineage>
</organism>
<dbReference type="EMBL" id="JACCAC010000001">
    <property type="protein sequence ID" value="NYG56580.1"/>
    <property type="molecule type" value="Genomic_DNA"/>
</dbReference>
<evidence type="ECO:0000256" key="1">
    <source>
        <dbReference type="SAM" id="MobiDB-lite"/>
    </source>
</evidence>
<feature type="compositionally biased region" description="Basic and acidic residues" evidence="1">
    <location>
        <begin position="1"/>
        <end position="11"/>
    </location>
</feature>
<accession>A0A7Y9UVD2</accession>
<protein>
    <submittedName>
        <fullName evidence="2">Uncharacterized protein</fullName>
    </submittedName>
</protein>
<proteinExistence type="predicted"/>
<feature type="compositionally biased region" description="Low complexity" evidence="1">
    <location>
        <begin position="12"/>
        <end position="23"/>
    </location>
</feature>
<dbReference type="AlphaFoldDB" id="A0A7Y9UVD2"/>
<dbReference type="Proteomes" id="UP000544110">
    <property type="component" value="Unassembled WGS sequence"/>
</dbReference>
<evidence type="ECO:0000313" key="2">
    <source>
        <dbReference type="EMBL" id="NYG56580.1"/>
    </source>
</evidence>
<reference evidence="2 3" key="1">
    <citation type="submission" date="2020-07" db="EMBL/GenBank/DDBJ databases">
        <title>Sequencing the genomes of 1000 actinobacteria strains.</title>
        <authorList>
            <person name="Klenk H.-P."/>
        </authorList>
    </citation>
    <scope>NUCLEOTIDE SEQUENCE [LARGE SCALE GENOMIC DNA]</scope>
    <source>
        <strain evidence="2 3">DSM 24552</strain>
    </source>
</reference>
<comment type="caution">
    <text evidence="2">The sequence shown here is derived from an EMBL/GenBank/DDBJ whole genome shotgun (WGS) entry which is preliminary data.</text>
</comment>
<sequence length="67" mass="7070">MHTAHDDRWSDPRPATRPSATRAATARCQTCRTVQAEGPCPVCLSSRPGDVVGDLQALRAGEPGRAG</sequence>
<keyword evidence="3" id="KW-1185">Reference proteome</keyword>
<feature type="region of interest" description="Disordered" evidence="1">
    <location>
        <begin position="1"/>
        <end position="23"/>
    </location>
</feature>
<name>A0A7Y9UVD2_9ACTN</name>